<keyword evidence="6 8" id="KW-0472">Membrane</keyword>
<feature type="transmembrane region" description="Helical" evidence="8">
    <location>
        <begin position="6"/>
        <end position="30"/>
    </location>
</feature>
<feature type="domain" description="HAMP" evidence="9">
    <location>
        <begin position="324"/>
        <end position="376"/>
    </location>
</feature>
<dbReference type="NCBIfam" id="TIGR00254">
    <property type="entry name" value="GGDEF"/>
    <property type="match status" value="1"/>
</dbReference>
<dbReference type="CDD" id="cd01949">
    <property type="entry name" value="GGDEF"/>
    <property type="match status" value="1"/>
</dbReference>
<dbReference type="PROSITE" id="PS50885">
    <property type="entry name" value="HAMP"/>
    <property type="match status" value="1"/>
</dbReference>
<dbReference type="Proteomes" id="UP000518887">
    <property type="component" value="Unassembled WGS sequence"/>
</dbReference>
<dbReference type="GO" id="GO:0007165">
    <property type="term" value="P:signal transduction"/>
    <property type="evidence" value="ECO:0007669"/>
    <property type="project" value="InterPro"/>
</dbReference>
<feature type="transmembrane region" description="Helical" evidence="8">
    <location>
        <begin position="300"/>
        <end position="321"/>
    </location>
</feature>
<comment type="caution">
    <text evidence="11">The sequence shown here is derived from an EMBL/GenBank/DDBJ whole genome shotgun (WGS) entry which is preliminary data.</text>
</comment>
<name>A0A7W8G950_9SPIR</name>
<proteinExistence type="predicted"/>
<evidence type="ECO:0000259" key="10">
    <source>
        <dbReference type="PROSITE" id="PS50887"/>
    </source>
</evidence>
<evidence type="ECO:0000313" key="12">
    <source>
        <dbReference type="Proteomes" id="UP000518887"/>
    </source>
</evidence>
<gene>
    <name evidence="11" type="ORF">HNP76_001387</name>
</gene>
<dbReference type="AlphaFoldDB" id="A0A7W8G950"/>
<protein>
    <recommendedName>
        <fullName evidence="2">diguanylate cyclase</fullName>
        <ecNumber evidence="2">2.7.7.65</ecNumber>
    </recommendedName>
</protein>
<evidence type="ECO:0000256" key="6">
    <source>
        <dbReference type="ARBA" id="ARBA00023136"/>
    </source>
</evidence>
<accession>A0A7W8G950</accession>
<dbReference type="Gene3D" id="6.10.340.10">
    <property type="match status" value="1"/>
</dbReference>
<dbReference type="Gene3D" id="3.30.450.20">
    <property type="entry name" value="PAS domain"/>
    <property type="match status" value="2"/>
</dbReference>
<dbReference type="InterPro" id="IPR000160">
    <property type="entry name" value="GGDEF_dom"/>
</dbReference>
<dbReference type="SUPFAM" id="SSF158472">
    <property type="entry name" value="HAMP domain-like"/>
    <property type="match status" value="1"/>
</dbReference>
<dbReference type="GO" id="GO:0052621">
    <property type="term" value="F:diguanylate cyclase activity"/>
    <property type="evidence" value="ECO:0007669"/>
    <property type="project" value="UniProtKB-EC"/>
</dbReference>
<evidence type="ECO:0000256" key="5">
    <source>
        <dbReference type="ARBA" id="ARBA00022989"/>
    </source>
</evidence>
<keyword evidence="5 8" id="KW-1133">Transmembrane helix</keyword>
<dbReference type="SUPFAM" id="SSF55073">
    <property type="entry name" value="Nucleotide cyclase"/>
    <property type="match status" value="1"/>
</dbReference>
<sequence length="549" mass="62584">MKTIKYQVFFIVLAGIFTASVVIGGFGVFWSSTAVKRSSAKILDLMAQAQTVGLDSMFFEVEQSSTVLAHYVRTELENIGDLANEAKFSGYFSHLVDLSHYISRCTAPAMALYVKFSPKLTNETKSFLWRKKDGILIQDSLKNFPIPDLDFDNSWYYHDGLFRNGVWTAPYYNEDFNEYVISYGIPVFKDEKLIALVGMDIDFDDIASVVNSITIYNSGYAFLTDESFKVVYHRSVPAGTKLFEYSRDFKLIENSELNSSFYEYKNNGKKYRMLYKELESDLLLVVSVPAEEIDHERTKLIYSLIISVIVISLLVSLWSVWMSDKFTRPLKKLSFYAKNIIAGVYDVEFDFKSNDEVGELTGNFAFMAKSLKRQFEYINNLAYLDAMTGVKNKRAYIDARDEMNEKIRRNKVSNLALEFGVIVFDVNNLKNINDSFGHKAGDLLIKCACNLISKTFIYSTIYRIGGDEFVAIITGKDFENKEELLADLRLEMAMPVAEKNEAFERISIASGLAVYDPKSDEDFQSVFERADGEMYKSKIAMKGGRGLVR</sequence>
<comment type="catalytic activity">
    <reaction evidence="7">
        <text>2 GTP = 3',3'-c-di-GMP + 2 diphosphate</text>
        <dbReference type="Rhea" id="RHEA:24898"/>
        <dbReference type="ChEBI" id="CHEBI:33019"/>
        <dbReference type="ChEBI" id="CHEBI:37565"/>
        <dbReference type="ChEBI" id="CHEBI:58805"/>
        <dbReference type="EC" id="2.7.7.65"/>
    </reaction>
</comment>
<dbReference type="Gene3D" id="3.30.70.270">
    <property type="match status" value="1"/>
</dbReference>
<dbReference type="PANTHER" id="PTHR45138">
    <property type="entry name" value="REGULATORY COMPONENTS OF SENSORY TRANSDUCTION SYSTEM"/>
    <property type="match status" value="1"/>
</dbReference>
<dbReference type="PROSITE" id="PS50887">
    <property type="entry name" value="GGDEF"/>
    <property type="match status" value="1"/>
</dbReference>
<keyword evidence="3" id="KW-1003">Cell membrane</keyword>
<evidence type="ECO:0000313" key="11">
    <source>
        <dbReference type="EMBL" id="MBB5226019.1"/>
    </source>
</evidence>
<keyword evidence="12" id="KW-1185">Reference proteome</keyword>
<feature type="domain" description="GGDEF" evidence="10">
    <location>
        <begin position="417"/>
        <end position="549"/>
    </location>
</feature>
<evidence type="ECO:0000256" key="7">
    <source>
        <dbReference type="ARBA" id="ARBA00034247"/>
    </source>
</evidence>
<dbReference type="Pfam" id="PF02743">
    <property type="entry name" value="dCache_1"/>
    <property type="match status" value="1"/>
</dbReference>
<dbReference type="SMART" id="SM00267">
    <property type="entry name" value="GGDEF"/>
    <property type="match status" value="1"/>
</dbReference>
<evidence type="ECO:0000256" key="8">
    <source>
        <dbReference type="SAM" id="Phobius"/>
    </source>
</evidence>
<organism evidence="11 12">
    <name type="scientific">Treponema ruminis</name>
    <dbReference type="NCBI Taxonomy" id="744515"/>
    <lineage>
        <taxon>Bacteria</taxon>
        <taxon>Pseudomonadati</taxon>
        <taxon>Spirochaetota</taxon>
        <taxon>Spirochaetia</taxon>
        <taxon>Spirochaetales</taxon>
        <taxon>Treponemataceae</taxon>
        <taxon>Treponema</taxon>
    </lineage>
</organism>
<reference evidence="11 12" key="1">
    <citation type="submission" date="2020-08" db="EMBL/GenBank/DDBJ databases">
        <title>Genomic Encyclopedia of Type Strains, Phase IV (KMG-IV): sequencing the most valuable type-strain genomes for metagenomic binning, comparative biology and taxonomic classification.</title>
        <authorList>
            <person name="Goeker M."/>
        </authorList>
    </citation>
    <scope>NUCLEOTIDE SEQUENCE [LARGE SCALE GENOMIC DNA]</scope>
    <source>
        <strain evidence="11 12">DSM 103462</strain>
    </source>
</reference>
<dbReference type="InterPro" id="IPR043128">
    <property type="entry name" value="Rev_trsase/Diguanyl_cyclase"/>
</dbReference>
<evidence type="ECO:0000256" key="1">
    <source>
        <dbReference type="ARBA" id="ARBA00004651"/>
    </source>
</evidence>
<dbReference type="InterPro" id="IPR050469">
    <property type="entry name" value="Diguanylate_Cyclase"/>
</dbReference>
<dbReference type="InterPro" id="IPR003660">
    <property type="entry name" value="HAMP_dom"/>
</dbReference>
<comment type="subcellular location">
    <subcellularLocation>
        <location evidence="1">Cell membrane</location>
        <topology evidence="1">Multi-pass membrane protein</topology>
    </subcellularLocation>
</comment>
<evidence type="ECO:0000256" key="4">
    <source>
        <dbReference type="ARBA" id="ARBA00022692"/>
    </source>
</evidence>
<dbReference type="EMBL" id="JACHFQ010000004">
    <property type="protein sequence ID" value="MBB5226019.1"/>
    <property type="molecule type" value="Genomic_DNA"/>
</dbReference>
<dbReference type="GO" id="GO:0005886">
    <property type="term" value="C:plasma membrane"/>
    <property type="evidence" value="ECO:0007669"/>
    <property type="project" value="UniProtKB-SubCell"/>
</dbReference>
<dbReference type="EC" id="2.7.7.65" evidence="2"/>
<keyword evidence="4 8" id="KW-0812">Transmembrane</keyword>
<dbReference type="InterPro" id="IPR033479">
    <property type="entry name" value="dCache_1"/>
</dbReference>
<dbReference type="RefSeq" id="WP_184658900.1">
    <property type="nucleotide sequence ID" value="NZ_CP031518.1"/>
</dbReference>
<evidence type="ECO:0000259" key="9">
    <source>
        <dbReference type="PROSITE" id="PS50885"/>
    </source>
</evidence>
<evidence type="ECO:0000256" key="3">
    <source>
        <dbReference type="ARBA" id="ARBA00022475"/>
    </source>
</evidence>
<dbReference type="InterPro" id="IPR029787">
    <property type="entry name" value="Nucleotide_cyclase"/>
</dbReference>
<evidence type="ECO:0000256" key="2">
    <source>
        <dbReference type="ARBA" id="ARBA00012528"/>
    </source>
</evidence>
<dbReference type="CDD" id="cd06225">
    <property type="entry name" value="HAMP"/>
    <property type="match status" value="1"/>
</dbReference>
<dbReference type="Pfam" id="PF00990">
    <property type="entry name" value="GGDEF"/>
    <property type="match status" value="1"/>
</dbReference>
<dbReference type="PANTHER" id="PTHR45138:SF9">
    <property type="entry name" value="DIGUANYLATE CYCLASE DGCM-RELATED"/>
    <property type="match status" value="1"/>
</dbReference>